<evidence type="ECO:0000313" key="2">
    <source>
        <dbReference type="Proteomes" id="UP001151760"/>
    </source>
</evidence>
<dbReference type="Gene3D" id="3.30.70.270">
    <property type="match status" value="1"/>
</dbReference>
<reference evidence="1" key="2">
    <citation type="submission" date="2022-01" db="EMBL/GenBank/DDBJ databases">
        <authorList>
            <person name="Yamashiro T."/>
            <person name="Shiraishi A."/>
            <person name="Satake H."/>
            <person name="Nakayama K."/>
        </authorList>
    </citation>
    <scope>NUCLEOTIDE SEQUENCE</scope>
</reference>
<name>A0ABQ5CSM2_9ASTR</name>
<proteinExistence type="predicted"/>
<reference evidence="1" key="1">
    <citation type="journal article" date="2022" name="Int. J. Mol. Sci.">
        <title>Draft Genome of Tanacetum Coccineum: Genomic Comparison of Closely Related Tanacetum-Family Plants.</title>
        <authorList>
            <person name="Yamashiro T."/>
            <person name="Shiraishi A."/>
            <person name="Nakayama K."/>
            <person name="Satake H."/>
        </authorList>
    </citation>
    <scope>NUCLEOTIDE SEQUENCE</scope>
</reference>
<dbReference type="InterPro" id="IPR043128">
    <property type="entry name" value="Rev_trsase/Diguanyl_cyclase"/>
</dbReference>
<dbReference type="PANTHER" id="PTHR24559:SF427">
    <property type="entry name" value="RNA-DIRECTED DNA POLYMERASE"/>
    <property type="match status" value="1"/>
</dbReference>
<dbReference type="EMBL" id="BQNB010014595">
    <property type="protein sequence ID" value="GJT30086.1"/>
    <property type="molecule type" value="Genomic_DNA"/>
</dbReference>
<gene>
    <name evidence="1" type="ORF">Tco_0910361</name>
</gene>
<organism evidence="1 2">
    <name type="scientific">Tanacetum coccineum</name>
    <dbReference type="NCBI Taxonomy" id="301880"/>
    <lineage>
        <taxon>Eukaryota</taxon>
        <taxon>Viridiplantae</taxon>
        <taxon>Streptophyta</taxon>
        <taxon>Embryophyta</taxon>
        <taxon>Tracheophyta</taxon>
        <taxon>Spermatophyta</taxon>
        <taxon>Magnoliopsida</taxon>
        <taxon>eudicotyledons</taxon>
        <taxon>Gunneridae</taxon>
        <taxon>Pentapetalae</taxon>
        <taxon>asterids</taxon>
        <taxon>campanulids</taxon>
        <taxon>Asterales</taxon>
        <taxon>Asteraceae</taxon>
        <taxon>Asteroideae</taxon>
        <taxon>Anthemideae</taxon>
        <taxon>Anthemidinae</taxon>
        <taxon>Tanacetum</taxon>
    </lineage>
</organism>
<sequence>MVLNIRGPVQEAKTCVRRQSSQALCQAAMPPAKCYHGEVKVIPGFDNVFKLLSILELIELDLNLLNLENVLNLNLVTSLKWKISVIAFEPVQDVYFLPSYCLLGLDEESSIDSGSELEMSHCTVRVLDIADTARRNSKRVLRPCLSFGIFGVRLGVGVRYDAYVSSMDQGNNGNQARDSAFDIGTAEAQQDLNVMTRMDWLSKLKAKIVCFEKILQISLSNREILEVYGERPEGNLKQLKTVKVNELKLEDITVIRNFPSVFLEDLSSLPPSRTVEFHIDLIPRAMLVAKSPYRLAPTKMQELSNQFKELLDKGSQYFSKIDLRYGYHQLRVREDIPKTAFRTRYRHFELTVMPFGLTNALAEDEVHLKLILELLEKEKLFGKFSKCEFWLREDTGSLERSYKSDNTLVEILKGLNKQFERKEDRGLYLAERIWVPAYGNLYVSK</sequence>
<keyword evidence="2" id="KW-1185">Reference proteome</keyword>
<dbReference type="InterPro" id="IPR043502">
    <property type="entry name" value="DNA/RNA_pol_sf"/>
</dbReference>
<comment type="caution">
    <text evidence="1">The sequence shown here is derived from an EMBL/GenBank/DDBJ whole genome shotgun (WGS) entry which is preliminary data.</text>
</comment>
<accession>A0ABQ5CSM2</accession>
<protein>
    <recommendedName>
        <fullName evidence="3">Reverse transcriptase domain-containing protein</fullName>
    </recommendedName>
</protein>
<dbReference type="Gene3D" id="3.10.10.10">
    <property type="entry name" value="HIV Type 1 Reverse Transcriptase, subunit A, domain 1"/>
    <property type="match status" value="2"/>
</dbReference>
<dbReference type="InterPro" id="IPR053134">
    <property type="entry name" value="RNA-dir_DNA_polymerase"/>
</dbReference>
<dbReference type="Proteomes" id="UP001151760">
    <property type="component" value="Unassembled WGS sequence"/>
</dbReference>
<evidence type="ECO:0008006" key="3">
    <source>
        <dbReference type="Google" id="ProtNLM"/>
    </source>
</evidence>
<evidence type="ECO:0000313" key="1">
    <source>
        <dbReference type="EMBL" id="GJT30086.1"/>
    </source>
</evidence>
<dbReference type="PANTHER" id="PTHR24559">
    <property type="entry name" value="TRANSPOSON TY3-I GAG-POL POLYPROTEIN"/>
    <property type="match status" value="1"/>
</dbReference>
<dbReference type="SUPFAM" id="SSF56672">
    <property type="entry name" value="DNA/RNA polymerases"/>
    <property type="match status" value="1"/>
</dbReference>